<gene>
    <name evidence="1" type="ORF">GCM10022239_17600</name>
</gene>
<keyword evidence="2" id="KW-1185">Reference proteome</keyword>
<evidence type="ECO:0000313" key="2">
    <source>
        <dbReference type="Proteomes" id="UP001501004"/>
    </source>
</evidence>
<protein>
    <submittedName>
        <fullName evidence="1">Uncharacterized protein</fullName>
    </submittedName>
</protein>
<dbReference type="EMBL" id="BAABAE010000003">
    <property type="protein sequence ID" value="GAA3742560.1"/>
    <property type="molecule type" value="Genomic_DNA"/>
</dbReference>
<dbReference type="Proteomes" id="UP001501004">
    <property type="component" value="Unassembled WGS sequence"/>
</dbReference>
<evidence type="ECO:0000313" key="1">
    <source>
        <dbReference type="EMBL" id="GAA3742560.1"/>
    </source>
</evidence>
<dbReference type="PROSITE" id="PS51257">
    <property type="entry name" value="PROKAR_LIPOPROTEIN"/>
    <property type="match status" value="1"/>
</dbReference>
<accession>A0ABP7FRL2</accession>
<name>A0ABP7FRL2_9MICO</name>
<organism evidence="1 2">
    <name type="scientific">Leifsonella bigeumensis</name>
    <dbReference type="NCBI Taxonomy" id="433643"/>
    <lineage>
        <taxon>Bacteria</taxon>
        <taxon>Bacillati</taxon>
        <taxon>Actinomycetota</taxon>
        <taxon>Actinomycetes</taxon>
        <taxon>Micrococcales</taxon>
        <taxon>Microbacteriaceae</taxon>
        <taxon>Leifsonella</taxon>
    </lineage>
</organism>
<reference evidence="2" key="1">
    <citation type="journal article" date="2019" name="Int. J. Syst. Evol. Microbiol.">
        <title>The Global Catalogue of Microorganisms (GCM) 10K type strain sequencing project: providing services to taxonomists for standard genome sequencing and annotation.</title>
        <authorList>
            <consortium name="The Broad Institute Genomics Platform"/>
            <consortium name="The Broad Institute Genome Sequencing Center for Infectious Disease"/>
            <person name="Wu L."/>
            <person name="Ma J."/>
        </authorList>
    </citation>
    <scope>NUCLEOTIDE SEQUENCE [LARGE SCALE GENOMIC DNA]</scope>
    <source>
        <strain evidence="2">JCM 16949</strain>
    </source>
</reference>
<sequence>MLRTALLAATPIVAALVLGGCATPSTPGGQPPSGIAAEGEVIGQGTVLQVDEAAPMFCLGGVLESYPPQCDGPEIVGWDWDSVDGAETASRVTWGAYALQGTWDGERFTLTQPAMLLALYDPMPIVDPYEDPANAGTNEESRLLEVQAELNTADPSLRPLESGPRNGYLFATWIYDDGDLQRYVDNRFGPDVVHVVSALRPVEGG</sequence>
<comment type="caution">
    <text evidence="1">The sequence shown here is derived from an EMBL/GenBank/DDBJ whole genome shotgun (WGS) entry which is preliminary data.</text>
</comment>
<proteinExistence type="predicted"/>